<evidence type="ECO:0000256" key="5">
    <source>
        <dbReference type="ARBA" id="ARBA00023244"/>
    </source>
</evidence>
<dbReference type="SUPFAM" id="SSF69618">
    <property type="entry name" value="HemD-like"/>
    <property type="match status" value="1"/>
</dbReference>
<dbReference type="CDD" id="cd06578">
    <property type="entry name" value="HemD"/>
    <property type="match status" value="1"/>
</dbReference>
<dbReference type="InterPro" id="IPR039793">
    <property type="entry name" value="UROS/Hem4"/>
</dbReference>
<comment type="function">
    <text evidence="6 9">Catalyzes cyclization of the linear tetrapyrrole, hydroxymethylbilane, to the macrocyclic uroporphyrinogen III.</text>
</comment>
<dbReference type="GO" id="GO:0006782">
    <property type="term" value="P:protoporphyrinogen IX biosynthetic process"/>
    <property type="evidence" value="ECO:0007669"/>
    <property type="project" value="UniProtKB-UniRule"/>
</dbReference>
<keyword evidence="12" id="KW-1185">Reference proteome</keyword>
<evidence type="ECO:0000313" key="12">
    <source>
        <dbReference type="Proteomes" id="UP000294862"/>
    </source>
</evidence>
<name>A0A4R2IK82_9GAMM</name>
<dbReference type="OrthoDB" id="9787650at2"/>
<dbReference type="GO" id="GO:0004852">
    <property type="term" value="F:uroporphyrinogen-III synthase activity"/>
    <property type="evidence" value="ECO:0007669"/>
    <property type="project" value="UniProtKB-UniRule"/>
</dbReference>
<accession>A0A4R2IK82</accession>
<evidence type="ECO:0000256" key="9">
    <source>
        <dbReference type="RuleBase" id="RU366031"/>
    </source>
</evidence>
<dbReference type="GO" id="GO:0006780">
    <property type="term" value="P:uroporphyrinogen III biosynthetic process"/>
    <property type="evidence" value="ECO:0007669"/>
    <property type="project" value="UniProtKB-UniRule"/>
</dbReference>
<dbReference type="Pfam" id="PF02602">
    <property type="entry name" value="HEM4"/>
    <property type="match status" value="1"/>
</dbReference>
<keyword evidence="4 9" id="KW-0456">Lyase</keyword>
<comment type="similarity">
    <text evidence="2 9">Belongs to the uroporphyrinogen-III synthase family.</text>
</comment>
<gene>
    <name evidence="11" type="ORF">EV148_101524</name>
</gene>
<evidence type="ECO:0000259" key="10">
    <source>
        <dbReference type="Pfam" id="PF02602"/>
    </source>
</evidence>
<dbReference type="PANTHER" id="PTHR38042">
    <property type="entry name" value="UROPORPHYRINOGEN-III SYNTHASE, CHLOROPLASTIC"/>
    <property type="match status" value="1"/>
</dbReference>
<dbReference type="EC" id="4.2.1.75" evidence="3 9"/>
<evidence type="ECO:0000256" key="8">
    <source>
        <dbReference type="ARBA" id="ARBA00048617"/>
    </source>
</evidence>
<dbReference type="PANTHER" id="PTHR38042:SF1">
    <property type="entry name" value="UROPORPHYRINOGEN-III SYNTHASE, CHLOROPLASTIC"/>
    <property type="match status" value="1"/>
</dbReference>
<dbReference type="Gene3D" id="3.40.50.10090">
    <property type="match status" value="2"/>
</dbReference>
<comment type="pathway">
    <text evidence="1 9">Porphyrin-containing compound metabolism; protoporphyrin-IX biosynthesis; coproporphyrinogen-III from 5-aminolevulinate: step 3/4.</text>
</comment>
<dbReference type="InterPro" id="IPR036108">
    <property type="entry name" value="4pyrrol_syn_uPrphyn_synt_sf"/>
</dbReference>
<comment type="caution">
    <text evidence="11">The sequence shown here is derived from an EMBL/GenBank/DDBJ whole genome shotgun (WGS) entry which is preliminary data.</text>
</comment>
<dbReference type="EMBL" id="SLWQ01000001">
    <property type="protein sequence ID" value="TCO43105.1"/>
    <property type="molecule type" value="Genomic_DNA"/>
</dbReference>
<dbReference type="AlphaFoldDB" id="A0A4R2IK82"/>
<keyword evidence="5 9" id="KW-0627">Porphyrin biosynthesis</keyword>
<proteinExistence type="inferred from homology"/>
<reference evidence="11 12" key="1">
    <citation type="journal article" date="2015" name="Stand. Genomic Sci.">
        <title>Genomic Encyclopedia of Bacterial and Archaeal Type Strains, Phase III: the genomes of soil and plant-associated and newly described type strains.</title>
        <authorList>
            <person name="Whitman W.B."/>
            <person name="Woyke T."/>
            <person name="Klenk H.P."/>
            <person name="Zhou Y."/>
            <person name="Lilburn T.G."/>
            <person name="Beck B.J."/>
            <person name="De Vos P."/>
            <person name="Vandamme P."/>
            <person name="Eisen J.A."/>
            <person name="Garrity G."/>
            <person name="Hugenholtz P."/>
            <person name="Kyrpides N.C."/>
        </authorList>
    </citation>
    <scope>NUCLEOTIDE SEQUENCE [LARGE SCALE GENOMIC DNA]</scope>
    <source>
        <strain evidence="11 12">A3</strain>
    </source>
</reference>
<evidence type="ECO:0000256" key="4">
    <source>
        <dbReference type="ARBA" id="ARBA00023239"/>
    </source>
</evidence>
<dbReference type="RefSeq" id="WP_131992993.1">
    <property type="nucleotide sequence ID" value="NZ_SLWQ01000001.1"/>
</dbReference>
<evidence type="ECO:0000256" key="7">
    <source>
        <dbReference type="ARBA" id="ARBA00040167"/>
    </source>
</evidence>
<dbReference type="UniPathway" id="UPA00251">
    <property type="reaction ID" value="UER00320"/>
</dbReference>
<feature type="domain" description="Tetrapyrrole biosynthesis uroporphyrinogen III synthase" evidence="10">
    <location>
        <begin position="35"/>
        <end position="246"/>
    </location>
</feature>
<evidence type="ECO:0000256" key="2">
    <source>
        <dbReference type="ARBA" id="ARBA00008133"/>
    </source>
</evidence>
<organism evidence="11 12">
    <name type="scientific">Dokdonella fugitiva</name>
    <dbReference type="NCBI Taxonomy" id="328517"/>
    <lineage>
        <taxon>Bacteria</taxon>
        <taxon>Pseudomonadati</taxon>
        <taxon>Pseudomonadota</taxon>
        <taxon>Gammaproteobacteria</taxon>
        <taxon>Lysobacterales</taxon>
        <taxon>Rhodanobacteraceae</taxon>
        <taxon>Dokdonella</taxon>
    </lineage>
</organism>
<evidence type="ECO:0000256" key="3">
    <source>
        <dbReference type="ARBA" id="ARBA00013109"/>
    </source>
</evidence>
<evidence type="ECO:0000256" key="1">
    <source>
        <dbReference type="ARBA" id="ARBA00004772"/>
    </source>
</evidence>
<protein>
    <recommendedName>
        <fullName evidence="7 9">Uroporphyrinogen-III synthase</fullName>
        <ecNumber evidence="3 9">4.2.1.75</ecNumber>
    </recommendedName>
</protein>
<evidence type="ECO:0000256" key="6">
    <source>
        <dbReference type="ARBA" id="ARBA00037589"/>
    </source>
</evidence>
<dbReference type="InterPro" id="IPR003754">
    <property type="entry name" value="4pyrrol_synth_uPrphyn_synth"/>
</dbReference>
<evidence type="ECO:0000313" key="11">
    <source>
        <dbReference type="EMBL" id="TCO43105.1"/>
    </source>
</evidence>
<sequence length="258" mass="26564">MPTPARLPRVDAGRALAGATVVVTRPDATALLRSARRLGACALSLPGLSLRALPVARPPGAIDAWIFTSPAAVRFALDRTPCLSVPARAVVFAVGAGTRAALARHGIDATAPERADSEGLLALPGLGDMHGRRLALVGAPGGRDLIAPTLRARGADVLPIHVYRRLPPRLTRRHFDALAVAKDPLVTLLSSGEALANLVAALPSPLLARLRARPIVVSSARLAAAARAAGFAEIATAASAAPRDLLATASRALADRRT</sequence>
<dbReference type="Proteomes" id="UP000294862">
    <property type="component" value="Unassembled WGS sequence"/>
</dbReference>
<comment type="catalytic activity">
    <reaction evidence="8 9">
        <text>hydroxymethylbilane = uroporphyrinogen III + H2O</text>
        <dbReference type="Rhea" id="RHEA:18965"/>
        <dbReference type="ChEBI" id="CHEBI:15377"/>
        <dbReference type="ChEBI" id="CHEBI:57308"/>
        <dbReference type="ChEBI" id="CHEBI:57845"/>
        <dbReference type="EC" id="4.2.1.75"/>
    </reaction>
</comment>